<dbReference type="GO" id="GO:0000813">
    <property type="term" value="C:ESCRT I complex"/>
    <property type="evidence" value="ECO:0007669"/>
    <property type="project" value="UniProtKB-UniRule"/>
</dbReference>
<evidence type="ECO:0000259" key="9">
    <source>
        <dbReference type="PROSITE" id="PS51310"/>
    </source>
</evidence>
<dbReference type="PIRSF" id="PIRSF017535">
    <property type="entry name" value="VPS28"/>
    <property type="match status" value="1"/>
</dbReference>
<dbReference type="GO" id="GO:0043328">
    <property type="term" value="P:protein transport to vacuole involved in ubiquitin-dependent protein catabolic process via the multivesicular body sorting pathway"/>
    <property type="evidence" value="ECO:0007669"/>
    <property type="project" value="TreeGrafter"/>
</dbReference>
<comment type="function">
    <text evidence="7">Component of the ESCRT-I complex (endosomal sorting complex required for transport I), a regulator of vesicular trafficking process.</text>
</comment>
<dbReference type="PROSITE" id="PS51313">
    <property type="entry name" value="VPS28_N"/>
    <property type="match status" value="1"/>
</dbReference>
<evidence type="ECO:0000256" key="3">
    <source>
        <dbReference type="ARBA" id="ARBA00022753"/>
    </source>
</evidence>
<dbReference type="InterPro" id="IPR037206">
    <property type="entry name" value="VPS28_C_sf"/>
</dbReference>
<evidence type="ECO:0000256" key="8">
    <source>
        <dbReference type="PROSITE-ProRule" id="PRU00642"/>
    </source>
</evidence>
<dbReference type="InterPro" id="IPR037202">
    <property type="entry name" value="ESCRT_assembly_dom"/>
</dbReference>
<evidence type="ECO:0000256" key="1">
    <source>
        <dbReference type="ARBA" id="ARBA00004177"/>
    </source>
</evidence>
<dbReference type="PANTHER" id="PTHR12937">
    <property type="entry name" value="VACUOLAR PROTEIN SORTING 28, ISOFORM 2 VPS28"/>
    <property type="match status" value="1"/>
</dbReference>
<dbReference type="OrthoDB" id="2671at2759"/>
<dbReference type="SUPFAM" id="SSF140111">
    <property type="entry name" value="Endosomal sorting complex assembly domain"/>
    <property type="match status" value="1"/>
</dbReference>
<dbReference type="Gene3D" id="1.20.120.1130">
    <property type="match status" value="1"/>
</dbReference>
<dbReference type="InterPro" id="IPR007143">
    <property type="entry name" value="Vps28"/>
</dbReference>
<keyword evidence="2 7" id="KW-0813">Transport</keyword>
<reference evidence="11 12" key="1">
    <citation type="journal article" date="2015" name="Genome Biol.">
        <title>Comparative genomics of Steinernema reveals deeply conserved gene regulatory networks.</title>
        <authorList>
            <person name="Dillman A.R."/>
            <person name="Macchietto M."/>
            <person name="Porter C.F."/>
            <person name="Rogers A."/>
            <person name="Williams B."/>
            <person name="Antoshechkin I."/>
            <person name="Lee M.M."/>
            <person name="Goodwin Z."/>
            <person name="Lu X."/>
            <person name="Lewis E.E."/>
            <person name="Goodrich-Blair H."/>
            <person name="Stock S.P."/>
            <person name="Adams B.J."/>
            <person name="Sternberg P.W."/>
            <person name="Mortazavi A."/>
        </authorList>
    </citation>
    <scope>NUCLEOTIDE SEQUENCE [LARGE SCALE GENOMIC DNA]</scope>
    <source>
        <strain evidence="11 12">ALL</strain>
    </source>
</reference>
<comment type="subunit">
    <text evidence="6">Component of the ESCRT-I complex (endosomal sorting complex required for transport I).</text>
</comment>
<organism evidence="11 12">
    <name type="scientific">Steinernema carpocapsae</name>
    <name type="common">Entomopathogenic nematode</name>
    <dbReference type="NCBI Taxonomy" id="34508"/>
    <lineage>
        <taxon>Eukaryota</taxon>
        <taxon>Metazoa</taxon>
        <taxon>Ecdysozoa</taxon>
        <taxon>Nematoda</taxon>
        <taxon>Chromadorea</taxon>
        <taxon>Rhabditida</taxon>
        <taxon>Tylenchina</taxon>
        <taxon>Panagrolaimomorpha</taxon>
        <taxon>Strongyloidoidea</taxon>
        <taxon>Steinernematidae</taxon>
        <taxon>Steinernema</taxon>
    </lineage>
</organism>
<dbReference type="AlphaFoldDB" id="A0A4V6A6A9"/>
<dbReference type="Pfam" id="PF03997">
    <property type="entry name" value="VPS28"/>
    <property type="match status" value="1"/>
</dbReference>
<keyword evidence="4 7" id="KW-0653">Protein transport</keyword>
<keyword evidence="12" id="KW-1185">Reference proteome</keyword>
<dbReference type="InterPro" id="IPR038358">
    <property type="entry name" value="VPS28_N_sf"/>
</dbReference>
<evidence type="ECO:0000256" key="6">
    <source>
        <dbReference type="ARBA" id="ARBA00066174"/>
    </source>
</evidence>
<dbReference type="GO" id="GO:0044877">
    <property type="term" value="F:protein-containing complex binding"/>
    <property type="evidence" value="ECO:0007669"/>
    <property type="project" value="TreeGrafter"/>
</dbReference>
<evidence type="ECO:0000256" key="7">
    <source>
        <dbReference type="PIRNR" id="PIRNR017535"/>
    </source>
</evidence>
<dbReference type="PROSITE" id="PS51310">
    <property type="entry name" value="VPS28_C"/>
    <property type="match status" value="1"/>
</dbReference>
<comment type="subcellular location">
    <subcellularLocation>
        <location evidence="1">Endosome</location>
    </subcellularLocation>
</comment>
<sequence>MAFSSNSVDPELMQEVRLYENSTERDQMENLSELYAVINSLECLEKLFSKDFIPEKDYSRECKKLLGQFKVVLNTVRGTDVNEFVRKYRINCPAALERIKEDRPITVRDDLGTHSTVGNAVGLLITILDQLRLNIRTMADLQPNVKELYDTLNLLSSLRDEHDVKGKVKTWLETLNKMGATEDIDDSQTRKMIFDLESAYNNFNRYLSTL</sequence>
<reference evidence="11 12" key="2">
    <citation type="journal article" date="2019" name="G3 (Bethesda)">
        <title>Hybrid Assembly of the Genome of the Entomopathogenic Nematode Steinernema carpocapsae Identifies the X-Chromosome.</title>
        <authorList>
            <person name="Serra L."/>
            <person name="Macchietto M."/>
            <person name="Macias-Munoz A."/>
            <person name="McGill C.J."/>
            <person name="Rodriguez I.M."/>
            <person name="Rodriguez B."/>
            <person name="Murad R."/>
            <person name="Mortazavi A."/>
        </authorList>
    </citation>
    <scope>NUCLEOTIDE SEQUENCE [LARGE SCALE GENOMIC DNA]</scope>
    <source>
        <strain evidence="11 12">ALL</strain>
    </source>
</reference>
<feature type="domain" description="VPS28 N-terminal" evidence="10">
    <location>
        <begin position="5"/>
        <end position="109"/>
    </location>
</feature>
<dbReference type="PANTHER" id="PTHR12937:SF0">
    <property type="entry name" value="VACUOLAR PROTEIN SORTING-ASSOCIATED PROTEIN 28 HOMOLOG"/>
    <property type="match status" value="1"/>
</dbReference>
<dbReference type="STRING" id="34508.A0A4V6A6A9"/>
<evidence type="ECO:0000256" key="5">
    <source>
        <dbReference type="ARBA" id="ARBA00056039"/>
    </source>
</evidence>
<dbReference type="InterPro" id="IPR017899">
    <property type="entry name" value="VPS28_C"/>
</dbReference>
<protein>
    <recommendedName>
        <fullName evidence="7">Vacuolar protein sorting-associated protein 28 homolog</fullName>
    </recommendedName>
</protein>
<dbReference type="FunFam" id="1.20.120.1130:FF:000001">
    <property type="entry name" value="Vacuolar protein sorting-associated protein 28 homolog"/>
    <property type="match status" value="1"/>
</dbReference>
<evidence type="ECO:0000313" key="12">
    <source>
        <dbReference type="Proteomes" id="UP000298663"/>
    </source>
</evidence>
<dbReference type="Gene3D" id="1.20.1440.200">
    <property type="match status" value="1"/>
</dbReference>
<dbReference type="Proteomes" id="UP000298663">
    <property type="component" value="Unassembled WGS sequence"/>
</dbReference>
<accession>A0A4V6A6A9</accession>
<keyword evidence="3 7" id="KW-0967">Endosome</keyword>
<dbReference type="EMBL" id="AZBU02000002">
    <property type="protein sequence ID" value="TKR94045.1"/>
    <property type="molecule type" value="Genomic_DNA"/>
</dbReference>
<comment type="similarity">
    <text evidence="7 8">Belongs to the VPS28 family.</text>
</comment>
<name>A0A4V6A6A9_STECR</name>
<gene>
    <name evidence="11" type="ORF">L596_008389</name>
</gene>
<evidence type="ECO:0000313" key="11">
    <source>
        <dbReference type="EMBL" id="TKR94045.1"/>
    </source>
</evidence>
<evidence type="ECO:0000256" key="2">
    <source>
        <dbReference type="ARBA" id="ARBA00022448"/>
    </source>
</evidence>
<comment type="function">
    <text evidence="5">Component of the ESCRT-I complex, a regulator of vesicular trafficking process.</text>
</comment>
<dbReference type="InterPro" id="IPR017898">
    <property type="entry name" value="VPS28_N"/>
</dbReference>
<feature type="domain" description="VPS28 C-terminal" evidence="9">
    <location>
        <begin position="112"/>
        <end position="208"/>
    </location>
</feature>
<comment type="caution">
    <text evidence="11">The sequence shown here is derived from an EMBL/GenBank/DDBJ whole genome shotgun (WGS) entry which is preliminary data.</text>
</comment>
<evidence type="ECO:0000259" key="10">
    <source>
        <dbReference type="PROSITE" id="PS51313"/>
    </source>
</evidence>
<dbReference type="SUPFAM" id="SSF140427">
    <property type="entry name" value="VPS28 C-terminal domain-like"/>
    <property type="match status" value="1"/>
</dbReference>
<evidence type="ECO:0000256" key="4">
    <source>
        <dbReference type="ARBA" id="ARBA00022927"/>
    </source>
</evidence>
<proteinExistence type="inferred from homology"/>